<feature type="compositionally biased region" description="Basic and acidic residues" evidence="2">
    <location>
        <begin position="293"/>
        <end position="331"/>
    </location>
</feature>
<feature type="compositionally biased region" description="Polar residues" evidence="2">
    <location>
        <begin position="332"/>
        <end position="342"/>
    </location>
</feature>
<feature type="region of interest" description="Disordered" evidence="2">
    <location>
        <begin position="247"/>
        <end position="466"/>
    </location>
</feature>
<feature type="compositionally biased region" description="Basic residues" evidence="2">
    <location>
        <begin position="417"/>
        <end position="430"/>
    </location>
</feature>
<protein>
    <recommendedName>
        <fullName evidence="6">Fungal N-terminal domain-containing protein</fullName>
    </recommendedName>
</protein>
<dbReference type="Proteomes" id="UP000054516">
    <property type="component" value="Unassembled WGS sequence"/>
</dbReference>
<dbReference type="EMBL" id="DF977462">
    <property type="protein sequence ID" value="GAP88508.2"/>
    <property type="molecule type" value="Genomic_DNA"/>
</dbReference>
<keyword evidence="3" id="KW-1133">Transmembrane helix</keyword>
<reference evidence="4" key="1">
    <citation type="submission" date="2016-03" db="EMBL/GenBank/DDBJ databases">
        <title>Draft genome sequence of Rosellinia necatrix.</title>
        <authorList>
            <person name="Kanematsu S."/>
        </authorList>
    </citation>
    <scope>NUCLEOTIDE SEQUENCE [LARGE SCALE GENOMIC DNA]</scope>
    <source>
        <strain evidence="4">W97</strain>
    </source>
</reference>
<keyword evidence="3" id="KW-0472">Membrane</keyword>
<sequence>MLEPNAIIGIVSSSIGLAVAVIGLAARSAEVGPSEDLLQDVEEQTEKLERQLYEARYRIASLRRKRQTREVCGVMRETKKLIEHSDDHIERFGRFHQRFLESRTVRTWNYIAIAAGSDETMKYAHRFQMYSDWISIALLSMSLTPVIQRASLGGTGLPPSCWEDVKSLRQELKEIKRDKLDHPGRVRKLYVYKGVDLRCLERYADKLDSKFGDLATQAYSSIDHSSGTTFAHHDQVYGILRAPPKAYASASGSRSDAGRGEDDRGSEYNQSRGRAASGYAESSSSQHSRHRRQSDSRSSKTDTRPCLHPSYHSERDGDGEIRDRDKRERGFQDSQQNASSTLPRRPPSNSSHSSSHTDMRWGQQRTENIASIELRPSTRRHGSRSSSANASSVPSHDSGYGSLRHERYSSDASTASTRRRSSSRQHPRKRSGSDGGDRSRLPIAWDRTEEGANRRRNTSRASRGAW</sequence>
<organism evidence="4">
    <name type="scientific">Rosellinia necatrix</name>
    <name type="common">White root-rot fungus</name>
    <dbReference type="NCBI Taxonomy" id="77044"/>
    <lineage>
        <taxon>Eukaryota</taxon>
        <taxon>Fungi</taxon>
        <taxon>Dikarya</taxon>
        <taxon>Ascomycota</taxon>
        <taxon>Pezizomycotina</taxon>
        <taxon>Sordariomycetes</taxon>
        <taxon>Xylariomycetidae</taxon>
        <taxon>Xylariales</taxon>
        <taxon>Xylariaceae</taxon>
        <taxon>Rosellinia</taxon>
    </lineage>
</organism>
<evidence type="ECO:0000313" key="4">
    <source>
        <dbReference type="EMBL" id="GAP88508.2"/>
    </source>
</evidence>
<gene>
    <name evidence="4" type="ORF">SAMD00023353_1701340</name>
</gene>
<evidence type="ECO:0000256" key="3">
    <source>
        <dbReference type="SAM" id="Phobius"/>
    </source>
</evidence>
<feature type="compositionally biased region" description="Basic and acidic residues" evidence="2">
    <location>
        <begin position="431"/>
        <end position="453"/>
    </location>
</feature>
<evidence type="ECO:0000256" key="1">
    <source>
        <dbReference type="SAM" id="Coils"/>
    </source>
</evidence>
<keyword evidence="1" id="KW-0175">Coiled coil</keyword>
<feature type="compositionally biased region" description="Low complexity" evidence="2">
    <location>
        <begin position="384"/>
        <end position="398"/>
    </location>
</feature>
<proteinExistence type="predicted"/>
<accession>A0A1W2TJV7</accession>
<evidence type="ECO:0000256" key="2">
    <source>
        <dbReference type="SAM" id="MobiDB-lite"/>
    </source>
</evidence>
<feature type="compositionally biased region" description="Low complexity" evidence="2">
    <location>
        <begin position="347"/>
        <end position="356"/>
    </location>
</feature>
<keyword evidence="3" id="KW-0812">Transmembrane</keyword>
<evidence type="ECO:0008006" key="6">
    <source>
        <dbReference type="Google" id="ProtNLM"/>
    </source>
</evidence>
<dbReference type="AlphaFoldDB" id="A0A1W2TJV7"/>
<name>A0A1W2TJV7_ROSNE</name>
<feature type="coiled-coil region" evidence="1">
    <location>
        <begin position="38"/>
        <end position="65"/>
    </location>
</feature>
<keyword evidence="5" id="KW-1185">Reference proteome</keyword>
<evidence type="ECO:0000313" key="5">
    <source>
        <dbReference type="Proteomes" id="UP000054516"/>
    </source>
</evidence>
<feature type="compositionally biased region" description="Basic and acidic residues" evidence="2">
    <location>
        <begin position="256"/>
        <end position="266"/>
    </location>
</feature>
<dbReference type="OrthoDB" id="4757168at2759"/>
<feature type="transmembrane region" description="Helical" evidence="3">
    <location>
        <begin position="6"/>
        <end position="26"/>
    </location>
</feature>